<sequence>MGSVIDLLPESDNSDKEVSLLLEYLFINPDLDEKFILENSSLEFNFE</sequence>
<accession>A0A481YNK6</accession>
<name>A0A481YNK6_9VIRU</name>
<dbReference type="EMBL" id="MK500299">
    <property type="protein sequence ID" value="QBK84858.1"/>
    <property type="molecule type" value="Genomic_DNA"/>
</dbReference>
<gene>
    <name evidence="1" type="ORF">LCDPAC02_00570</name>
</gene>
<protein>
    <submittedName>
        <fullName evidence="1">Uncharacterized protein</fullName>
    </submittedName>
</protein>
<reference evidence="1" key="1">
    <citation type="journal article" date="2019" name="MBio">
        <title>Virus Genomes from Deep Sea Sediments Expand the Ocean Megavirome and Support Independent Origins of Viral Gigantism.</title>
        <authorList>
            <person name="Backstrom D."/>
            <person name="Yutin N."/>
            <person name="Jorgensen S.L."/>
            <person name="Dharamshi J."/>
            <person name="Homa F."/>
            <person name="Zaremba-Niedwiedzka K."/>
            <person name="Spang A."/>
            <person name="Wolf Y.I."/>
            <person name="Koonin E.V."/>
            <person name="Ettema T.J."/>
        </authorList>
    </citation>
    <scope>NUCLEOTIDE SEQUENCE</scope>
</reference>
<organism evidence="1">
    <name type="scientific">Pithovirus LCDPAC02</name>
    <dbReference type="NCBI Taxonomy" id="2506601"/>
    <lineage>
        <taxon>Viruses</taxon>
        <taxon>Pithoviruses</taxon>
    </lineage>
</organism>
<evidence type="ECO:0000313" key="1">
    <source>
        <dbReference type="EMBL" id="QBK84858.1"/>
    </source>
</evidence>
<proteinExistence type="predicted"/>